<evidence type="ECO:0000256" key="1">
    <source>
        <dbReference type="SAM" id="Phobius"/>
    </source>
</evidence>
<feature type="transmembrane region" description="Helical" evidence="1">
    <location>
        <begin position="147"/>
        <end position="169"/>
    </location>
</feature>
<dbReference type="Proteomes" id="UP000239210">
    <property type="component" value="Unassembled WGS sequence"/>
</dbReference>
<keyword evidence="1" id="KW-0812">Transmembrane</keyword>
<feature type="transmembrane region" description="Helical" evidence="1">
    <location>
        <begin position="221"/>
        <end position="246"/>
    </location>
</feature>
<evidence type="ECO:0008006" key="4">
    <source>
        <dbReference type="Google" id="ProtNLM"/>
    </source>
</evidence>
<gene>
    <name evidence="2" type="ORF">LY71_103132</name>
</gene>
<comment type="caution">
    <text evidence="2">The sequence shown here is derived from an EMBL/GenBank/DDBJ whole genome shotgun (WGS) entry which is preliminary data.</text>
</comment>
<feature type="transmembrane region" description="Helical" evidence="1">
    <location>
        <begin position="176"/>
        <end position="196"/>
    </location>
</feature>
<dbReference type="EMBL" id="PVTG01000003">
    <property type="protein sequence ID" value="PRY50573.1"/>
    <property type="molecule type" value="Genomic_DNA"/>
</dbReference>
<organism evidence="2 3">
    <name type="scientific">Geodermatophilus tzadiensis</name>
    <dbReference type="NCBI Taxonomy" id="1137988"/>
    <lineage>
        <taxon>Bacteria</taxon>
        <taxon>Bacillati</taxon>
        <taxon>Actinomycetota</taxon>
        <taxon>Actinomycetes</taxon>
        <taxon>Geodermatophilales</taxon>
        <taxon>Geodermatophilaceae</taxon>
        <taxon>Geodermatophilus</taxon>
    </lineage>
</organism>
<protein>
    <recommendedName>
        <fullName evidence="4">ABC-2 type transport system permease protein</fullName>
    </recommendedName>
</protein>
<keyword evidence="1" id="KW-0472">Membrane</keyword>
<evidence type="ECO:0000313" key="2">
    <source>
        <dbReference type="EMBL" id="PRY50573.1"/>
    </source>
</evidence>
<accession>A0A2T0TY46</accession>
<feature type="transmembrane region" description="Helical" evidence="1">
    <location>
        <begin position="59"/>
        <end position="80"/>
    </location>
</feature>
<sequence length="251" mass="25947">MTLTAALRAEWIKATSLWSTRVALAGYVLVVVAVSTGVAAAIGVEQARLDGAEYDPGVLAFYGLNFGHVAVIAFAVLLTASEYTHRTVHASLTAVPRRGVFLAAKVAVGAGLVLATAAVTAVVTLLATQAFMGEYAVGLATPGMLRATAAAALYPTLLAVVCMGVGLVLRDQTAALSLLVPLFFLVSPVLELVPGLQRAAVFLPDRAGQVALRLHDRPIDVFGPAVGLVVLAGWGAAALLGAWLLLRRRDA</sequence>
<dbReference type="RefSeq" id="WP_106276032.1">
    <property type="nucleotide sequence ID" value="NZ_PVTG01000003.1"/>
</dbReference>
<dbReference type="AlphaFoldDB" id="A0A2T0TY46"/>
<feature type="transmembrane region" description="Helical" evidence="1">
    <location>
        <begin position="21"/>
        <end position="44"/>
    </location>
</feature>
<name>A0A2T0TY46_9ACTN</name>
<keyword evidence="1" id="KW-1133">Transmembrane helix</keyword>
<dbReference type="OrthoDB" id="4529884at2"/>
<evidence type="ECO:0000313" key="3">
    <source>
        <dbReference type="Proteomes" id="UP000239210"/>
    </source>
</evidence>
<proteinExistence type="predicted"/>
<keyword evidence="3" id="KW-1185">Reference proteome</keyword>
<reference evidence="2 3" key="1">
    <citation type="submission" date="2018-03" db="EMBL/GenBank/DDBJ databases">
        <title>Genomic Encyclopedia of Archaeal and Bacterial Type Strains, Phase II (KMG-II): from individual species to whole genera.</title>
        <authorList>
            <person name="Goeker M."/>
        </authorList>
    </citation>
    <scope>NUCLEOTIDE SEQUENCE [LARGE SCALE GENOMIC DNA]</scope>
    <source>
        <strain evidence="2 3">DSM 45416</strain>
    </source>
</reference>
<feature type="transmembrane region" description="Helical" evidence="1">
    <location>
        <begin position="100"/>
        <end position="127"/>
    </location>
</feature>